<dbReference type="Gramene" id="rna2471">
    <property type="protein sequence ID" value="RHN78816.1"/>
    <property type="gene ID" value="gene2471"/>
</dbReference>
<accession>A0A396JKP8</accession>
<dbReference type="PANTHER" id="PTHR38221">
    <property type="entry name" value="BNAA04G14260D PROTEIN"/>
    <property type="match status" value="1"/>
</dbReference>
<sequence>MPSQANSDIPASSASVVMLSAPDTQDNPQDVFHTPPEEASLHSSDVDVPLCAVNQADAGSQVFVDSVDSSGFVDCRKDSDLGFSEEDQLKDEIDAGFVPENLRGVVSVEFRVLERDISDLGESPAKKLKLGFQEDSLPRENVVGGEQVNADADSCREIPMDENSVPEENVETQVAPNAGDVNLNEGNNSICEVGEEGSGMHEDPLLRVLPDSIRSLSEKETASGLESGRVEEKKKYNVFDVLKFLAETSDKKEDDGLTLLETLKRSGVNLPRPSWWPEDMKSQLFNFDDKEERK</sequence>
<evidence type="ECO:0000256" key="1">
    <source>
        <dbReference type="SAM" id="MobiDB-lite"/>
    </source>
</evidence>
<dbReference type="EMBL" id="PSQE01000001">
    <property type="protein sequence ID" value="RHN78816.1"/>
    <property type="molecule type" value="Genomic_DNA"/>
</dbReference>
<name>A0A396JKP8_MEDTR</name>
<feature type="region of interest" description="Disordered" evidence="1">
    <location>
        <begin position="1"/>
        <end position="43"/>
    </location>
</feature>
<comment type="caution">
    <text evidence="2">The sequence shown here is derived from an EMBL/GenBank/DDBJ whole genome shotgun (WGS) entry which is preliminary data.</text>
</comment>
<reference evidence="2" key="1">
    <citation type="journal article" date="2018" name="Nat. Plants">
        <title>Whole-genome landscape of Medicago truncatula symbiotic genes.</title>
        <authorList>
            <person name="Pecrix Y."/>
            <person name="Gamas P."/>
            <person name="Carrere S."/>
        </authorList>
    </citation>
    <scope>NUCLEOTIDE SEQUENCE</scope>
    <source>
        <tissue evidence="2">Leaves</tissue>
    </source>
</reference>
<organism evidence="2">
    <name type="scientific">Medicago truncatula</name>
    <name type="common">Barrel medic</name>
    <name type="synonym">Medicago tribuloides</name>
    <dbReference type="NCBI Taxonomy" id="3880"/>
    <lineage>
        <taxon>Eukaryota</taxon>
        <taxon>Viridiplantae</taxon>
        <taxon>Streptophyta</taxon>
        <taxon>Embryophyta</taxon>
        <taxon>Tracheophyta</taxon>
        <taxon>Spermatophyta</taxon>
        <taxon>Magnoliopsida</taxon>
        <taxon>eudicotyledons</taxon>
        <taxon>Gunneridae</taxon>
        <taxon>Pentapetalae</taxon>
        <taxon>rosids</taxon>
        <taxon>fabids</taxon>
        <taxon>Fabales</taxon>
        <taxon>Fabaceae</taxon>
        <taxon>Papilionoideae</taxon>
        <taxon>50 kb inversion clade</taxon>
        <taxon>NPAAA clade</taxon>
        <taxon>Hologalegina</taxon>
        <taxon>IRL clade</taxon>
        <taxon>Trifolieae</taxon>
        <taxon>Medicago</taxon>
    </lineage>
</organism>
<evidence type="ECO:0000313" key="2">
    <source>
        <dbReference type="EMBL" id="RHN78816.1"/>
    </source>
</evidence>
<gene>
    <name evidence="2" type="ORF">MtrunA17_Chr1g0170051</name>
</gene>
<dbReference type="AlphaFoldDB" id="A0A396JKP8"/>
<dbReference type="PANTHER" id="PTHR38221:SF1">
    <property type="entry name" value="OVULE PROTEIN"/>
    <property type="match status" value="1"/>
</dbReference>
<proteinExistence type="predicted"/>
<protein>
    <submittedName>
        <fullName evidence="2">Uncharacterized protein</fullName>
    </submittedName>
</protein>
<dbReference type="Proteomes" id="UP000265566">
    <property type="component" value="Chromosome 1"/>
</dbReference>
<feature type="compositionally biased region" description="Polar residues" evidence="1">
    <location>
        <begin position="1"/>
        <end position="15"/>
    </location>
</feature>